<comment type="caution">
    <text evidence="2">The sequence shown here is derived from an EMBL/GenBank/DDBJ whole genome shotgun (WGS) entry which is preliminary data.</text>
</comment>
<evidence type="ECO:0000256" key="1">
    <source>
        <dbReference type="SAM" id="SignalP"/>
    </source>
</evidence>
<dbReference type="OrthoDB" id="6366777at2759"/>
<evidence type="ECO:0000313" key="3">
    <source>
        <dbReference type="Proteomes" id="UP000708208"/>
    </source>
</evidence>
<feature type="chain" id="PRO_5035179552" evidence="1">
    <location>
        <begin position="31"/>
        <end position="126"/>
    </location>
</feature>
<accession>A0A8J2LFD2</accession>
<keyword evidence="1" id="KW-0732">Signal</keyword>
<sequence>MMKQQKQAVVKVTLTGLTLLLILGIHQVQGGCSRFGHSCFGAHGKRAESVVPGSSVDLNVPTAGELAYGQPLRDLYNSFPQQQQPPSRYLNRMSPYLFEWALAAQRAADMRQPISKEDIAVEMRKK</sequence>
<feature type="signal peptide" evidence="1">
    <location>
        <begin position="1"/>
        <end position="30"/>
    </location>
</feature>
<dbReference type="AlphaFoldDB" id="A0A8J2LFD2"/>
<dbReference type="Proteomes" id="UP000708208">
    <property type="component" value="Unassembled WGS sequence"/>
</dbReference>
<keyword evidence="3" id="KW-1185">Reference proteome</keyword>
<organism evidence="2 3">
    <name type="scientific">Allacma fusca</name>
    <dbReference type="NCBI Taxonomy" id="39272"/>
    <lineage>
        <taxon>Eukaryota</taxon>
        <taxon>Metazoa</taxon>
        <taxon>Ecdysozoa</taxon>
        <taxon>Arthropoda</taxon>
        <taxon>Hexapoda</taxon>
        <taxon>Collembola</taxon>
        <taxon>Symphypleona</taxon>
        <taxon>Sminthuridae</taxon>
        <taxon>Allacma</taxon>
    </lineage>
</organism>
<gene>
    <name evidence="2" type="ORF">AFUS01_LOCUS43726</name>
</gene>
<proteinExistence type="predicted"/>
<dbReference type="EMBL" id="CAJVCH010570158">
    <property type="protein sequence ID" value="CAG7834198.1"/>
    <property type="molecule type" value="Genomic_DNA"/>
</dbReference>
<reference evidence="2" key="1">
    <citation type="submission" date="2021-06" db="EMBL/GenBank/DDBJ databases">
        <authorList>
            <person name="Hodson N. C."/>
            <person name="Mongue J. A."/>
            <person name="Jaron S. K."/>
        </authorList>
    </citation>
    <scope>NUCLEOTIDE SEQUENCE</scope>
</reference>
<name>A0A8J2LFD2_9HEXA</name>
<evidence type="ECO:0000313" key="2">
    <source>
        <dbReference type="EMBL" id="CAG7834198.1"/>
    </source>
</evidence>
<protein>
    <submittedName>
        <fullName evidence="2">Uncharacterized protein</fullName>
    </submittedName>
</protein>